<sequence length="194" mass="20995">MESSIESLTALLPTDTFPESTRNNATSPPCYGAPSTPSSAQSSAITLTSARIPALATPPVPELICCSDRYAHLSEQYLQSIPEEESDDLCSQSSCSSRRAPTVIPAHSPFTELSPHRETPPPPVPSVDTQPVPFDQLAHTLRSIDSDTDSSLESTDKCCCKTDNAHHLPFIKPSSVVLRAIRRVSRTFFADAKE</sequence>
<keyword evidence="2" id="KW-1185">Reference proteome</keyword>
<feature type="region of interest" description="Disordered" evidence="1">
    <location>
        <begin position="1"/>
        <end position="44"/>
    </location>
</feature>
<dbReference type="AlphaFoldDB" id="A0A0M3ITN0"/>
<accession>A0A0M3ITN0</accession>
<name>A0A0M3ITN0_ASCLU</name>
<dbReference type="Proteomes" id="UP000036681">
    <property type="component" value="Unplaced"/>
</dbReference>
<organism evidence="2 3">
    <name type="scientific">Ascaris lumbricoides</name>
    <name type="common">Giant roundworm</name>
    <dbReference type="NCBI Taxonomy" id="6252"/>
    <lineage>
        <taxon>Eukaryota</taxon>
        <taxon>Metazoa</taxon>
        <taxon>Ecdysozoa</taxon>
        <taxon>Nematoda</taxon>
        <taxon>Chromadorea</taxon>
        <taxon>Rhabditida</taxon>
        <taxon>Spirurina</taxon>
        <taxon>Ascaridomorpha</taxon>
        <taxon>Ascaridoidea</taxon>
        <taxon>Ascarididae</taxon>
        <taxon>Ascaris</taxon>
    </lineage>
</organism>
<evidence type="ECO:0000313" key="2">
    <source>
        <dbReference type="Proteomes" id="UP000036681"/>
    </source>
</evidence>
<evidence type="ECO:0000256" key="1">
    <source>
        <dbReference type="SAM" id="MobiDB-lite"/>
    </source>
</evidence>
<proteinExistence type="predicted"/>
<reference evidence="3" key="1">
    <citation type="submission" date="2017-02" db="UniProtKB">
        <authorList>
            <consortium name="WormBaseParasite"/>
        </authorList>
    </citation>
    <scope>IDENTIFICATION</scope>
</reference>
<dbReference type="WBParaSite" id="ALUE_0002210801-mRNA-1">
    <property type="protein sequence ID" value="ALUE_0002210801-mRNA-1"/>
    <property type="gene ID" value="ALUE_0002210801"/>
</dbReference>
<feature type="compositionally biased region" description="Polar residues" evidence="1">
    <location>
        <begin position="17"/>
        <end position="27"/>
    </location>
</feature>
<protein>
    <submittedName>
        <fullName evidence="3">Uncharacterized protein</fullName>
    </submittedName>
</protein>
<feature type="region of interest" description="Disordered" evidence="1">
    <location>
        <begin position="108"/>
        <end position="127"/>
    </location>
</feature>
<evidence type="ECO:0000313" key="3">
    <source>
        <dbReference type="WBParaSite" id="ALUE_0002210801-mRNA-1"/>
    </source>
</evidence>
<feature type="compositionally biased region" description="Low complexity" evidence="1">
    <location>
        <begin position="33"/>
        <end position="44"/>
    </location>
</feature>